<dbReference type="OrthoDB" id="9812626at2"/>
<dbReference type="UniPathway" id="UPA00253">
    <property type="reaction ID" value="UER00329"/>
</dbReference>
<dbReference type="GO" id="GO:0019441">
    <property type="term" value="P:L-tryptophan catabolic process to kynurenine"/>
    <property type="evidence" value="ECO:0007669"/>
    <property type="project" value="TreeGrafter"/>
</dbReference>
<keyword evidence="1 4" id="KW-0662">Pyridine nucleotide biosynthesis</keyword>
<comment type="similarity">
    <text evidence="4 6">Belongs to the kynureninase family.</text>
</comment>
<comment type="catalytic activity">
    <reaction evidence="4 6">
        <text>L-kynurenine + H2O = anthranilate + L-alanine + H(+)</text>
        <dbReference type="Rhea" id="RHEA:16813"/>
        <dbReference type="ChEBI" id="CHEBI:15377"/>
        <dbReference type="ChEBI" id="CHEBI:15378"/>
        <dbReference type="ChEBI" id="CHEBI:16567"/>
        <dbReference type="ChEBI" id="CHEBI:57959"/>
        <dbReference type="ChEBI" id="CHEBI:57972"/>
        <dbReference type="EC" id="3.7.1.3"/>
    </reaction>
</comment>
<dbReference type="GO" id="GO:0097053">
    <property type="term" value="P:L-kynurenine catabolic process"/>
    <property type="evidence" value="ECO:0007669"/>
    <property type="project" value="UniProtKB-UniRule"/>
</dbReference>
<comment type="catalytic activity">
    <reaction evidence="6">
        <text>3-hydroxy-L-kynurenine + H2O = 3-hydroxyanthranilate + L-alanine + H(+)</text>
        <dbReference type="Rhea" id="RHEA:25143"/>
        <dbReference type="ChEBI" id="CHEBI:15377"/>
        <dbReference type="ChEBI" id="CHEBI:15378"/>
        <dbReference type="ChEBI" id="CHEBI:36559"/>
        <dbReference type="ChEBI" id="CHEBI:57972"/>
        <dbReference type="ChEBI" id="CHEBI:58125"/>
        <dbReference type="EC" id="3.7.1.3"/>
    </reaction>
</comment>
<dbReference type="InterPro" id="IPR015422">
    <property type="entry name" value="PyrdxlP-dep_Trfase_small"/>
</dbReference>
<evidence type="ECO:0000256" key="4">
    <source>
        <dbReference type="HAMAP-Rule" id="MF_01970"/>
    </source>
</evidence>
<feature type="binding site" evidence="4">
    <location>
        <begin position="135"/>
        <end position="138"/>
    </location>
    <ligand>
        <name>pyridoxal 5'-phosphate</name>
        <dbReference type="ChEBI" id="CHEBI:597326"/>
    </ligand>
</feature>
<dbReference type="PANTHER" id="PTHR14084">
    <property type="entry name" value="KYNURENINASE"/>
    <property type="match status" value="1"/>
</dbReference>
<evidence type="ECO:0000256" key="5">
    <source>
        <dbReference type="NCBIfam" id="TIGR01814"/>
    </source>
</evidence>
<keyword evidence="8" id="KW-1185">Reference proteome</keyword>
<dbReference type="EC" id="3.7.1.3" evidence="4 5"/>
<comment type="cofactor">
    <cofactor evidence="4 6">
        <name>pyridoxal 5'-phosphate</name>
        <dbReference type="ChEBI" id="CHEBI:597326"/>
    </cofactor>
</comment>
<organism evidence="7 8">
    <name type="scientific">Lapillicoccus jejuensis</name>
    <dbReference type="NCBI Taxonomy" id="402171"/>
    <lineage>
        <taxon>Bacteria</taxon>
        <taxon>Bacillati</taxon>
        <taxon>Actinomycetota</taxon>
        <taxon>Actinomycetes</taxon>
        <taxon>Micrococcales</taxon>
        <taxon>Intrasporangiaceae</taxon>
        <taxon>Lapillicoccus</taxon>
    </lineage>
</organism>
<protein>
    <recommendedName>
        <fullName evidence="4 5">Kynureninase</fullName>
        <ecNumber evidence="4 5">3.7.1.3</ecNumber>
    </recommendedName>
    <alternativeName>
        <fullName evidence="4">L-kynurenine hydrolase</fullName>
    </alternativeName>
</protein>
<dbReference type="NCBIfam" id="TIGR01814">
    <property type="entry name" value="kynureninase"/>
    <property type="match status" value="1"/>
</dbReference>
<dbReference type="InterPro" id="IPR010111">
    <property type="entry name" value="Kynureninase"/>
</dbReference>
<dbReference type="InterPro" id="IPR015424">
    <property type="entry name" value="PyrdxlP-dep_Trfase"/>
</dbReference>
<feature type="binding site" evidence="4">
    <location>
        <position position="262"/>
    </location>
    <ligand>
        <name>pyridoxal 5'-phosphate</name>
        <dbReference type="ChEBI" id="CHEBI:597326"/>
    </ligand>
</feature>
<feature type="binding site" evidence="4">
    <location>
        <position position="232"/>
    </location>
    <ligand>
        <name>pyridoxal 5'-phosphate</name>
        <dbReference type="ChEBI" id="CHEBI:597326"/>
    </ligand>
</feature>
<dbReference type="GO" id="GO:0030170">
    <property type="term" value="F:pyridoxal phosphate binding"/>
    <property type="evidence" value="ECO:0007669"/>
    <property type="project" value="UniProtKB-UniRule"/>
</dbReference>
<evidence type="ECO:0000313" key="8">
    <source>
        <dbReference type="Proteomes" id="UP000317893"/>
    </source>
</evidence>
<feature type="binding site" evidence="4">
    <location>
        <position position="207"/>
    </location>
    <ligand>
        <name>pyridoxal 5'-phosphate</name>
        <dbReference type="ChEBI" id="CHEBI:597326"/>
    </ligand>
</feature>
<evidence type="ECO:0000256" key="3">
    <source>
        <dbReference type="ARBA" id="ARBA00022898"/>
    </source>
</evidence>
<comment type="caution">
    <text evidence="7">The sequence shown here is derived from an EMBL/GenBank/DDBJ whole genome shotgun (WGS) entry which is preliminary data.</text>
</comment>
<comment type="pathway">
    <text evidence="4 6">Amino-acid degradation; L-kynurenine degradation; L-alanine and anthranilate from L-kynurenine: step 1/1.</text>
</comment>
<accession>A0A542E551</accession>
<dbReference type="Gene3D" id="3.90.1150.10">
    <property type="entry name" value="Aspartate Aminotransferase, domain 1"/>
    <property type="match status" value="1"/>
</dbReference>
<comment type="caution">
    <text evidence="4">Lacks conserved residue(s) required for the propagation of feature annotation.</text>
</comment>
<sequence>MPSTPDLPADLVARARDLDARHAAADRRDAFHLPDGLTYLDGNSLGALPRTVAARVGEVVEREWGEGLVRSWNDAGWWEAATRVGDRLGVLVGAAAGQVVVTDSTSTNLFKVVVAALGMAGSPTRGRVLVDPDSFPTDVYVVGSAARLAGGQVDRVAPADVAAHLRDVGDEVALLVYSSVDYRTGELWDLASMTAAAHEVGALVCWDLCHSAGVLEIGLDAHEADLAVGCGYKYLNGGPGAPAFVYVAERHQAAFHNPVAGWNGHARPFGMEAEYEPAPGIGRARSGTSGMLGLLALEEALRVYDGVPVADLRARSLSLTRFFVEALGALGVDLPVVTPADDARRGSQVSVRHPEAYGVVQALIARGVVGDFREPDLVRLGFAPLYLTHHDAVVAAAHLAEVLATGEFARPEHTRRALVT</sequence>
<dbReference type="Proteomes" id="UP000317893">
    <property type="component" value="Unassembled WGS sequence"/>
</dbReference>
<dbReference type="GO" id="GO:0030429">
    <property type="term" value="F:kynureninase activity"/>
    <property type="evidence" value="ECO:0007669"/>
    <property type="project" value="UniProtKB-UniRule"/>
</dbReference>
<keyword evidence="3 4" id="KW-0663">Pyridoxal phosphate</keyword>
<dbReference type="GO" id="GO:0005737">
    <property type="term" value="C:cytoplasm"/>
    <property type="evidence" value="ECO:0007669"/>
    <property type="project" value="UniProtKB-UniRule"/>
</dbReference>
<comment type="function">
    <text evidence="4 6">Catalyzes the cleavage of L-kynurenine (L-Kyn) and L-3-hydroxykynurenine (L-3OHKyn) into anthranilic acid (AA) and 3-hydroxyanthranilic acid (3-OHAA), respectively.</text>
</comment>
<dbReference type="GO" id="GO:0043420">
    <property type="term" value="P:anthranilate metabolic process"/>
    <property type="evidence" value="ECO:0007669"/>
    <property type="project" value="TreeGrafter"/>
</dbReference>
<dbReference type="HAMAP" id="MF_01970">
    <property type="entry name" value="Kynureninase"/>
    <property type="match status" value="1"/>
</dbReference>
<comment type="pathway">
    <text evidence="4 6">Cofactor biosynthesis; NAD(+) biosynthesis; quinolinate from L-kynurenine: step 2/3.</text>
</comment>
<dbReference type="GO" id="GO:0019805">
    <property type="term" value="P:quinolinate biosynthetic process"/>
    <property type="evidence" value="ECO:0007669"/>
    <property type="project" value="UniProtKB-UniRule"/>
</dbReference>
<dbReference type="GO" id="GO:0009435">
    <property type="term" value="P:NAD+ biosynthetic process"/>
    <property type="evidence" value="ECO:0007669"/>
    <property type="project" value="UniProtKB-UniRule"/>
</dbReference>
<feature type="modified residue" description="N6-(pyridoxal phosphate)lysine" evidence="4">
    <location>
        <position position="233"/>
    </location>
</feature>
<reference evidence="7 8" key="1">
    <citation type="submission" date="2019-06" db="EMBL/GenBank/DDBJ databases">
        <title>Sequencing the genomes of 1000 actinobacteria strains.</title>
        <authorList>
            <person name="Klenk H.-P."/>
        </authorList>
    </citation>
    <scope>NUCLEOTIDE SEQUENCE [LARGE SCALE GENOMIC DNA]</scope>
    <source>
        <strain evidence="7 8">DSM 18607</strain>
    </source>
</reference>
<dbReference type="RefSeq" id="WP_141849686.1">
    <property type="nucleotide sequence ID" value="NZ_BAAAPR010000012.1"/>
</dbReference>
<dbReference type="Pfam" id="PF22580">
    <property type="entry name" value="KYNU_C"/>
    <property type="match status" value="1"/>
</dbReference>
<dbReference type="Gene3D" id="3.40.640.10">
    <property type="entry name" value="Type I PLP-dependent aspartate aminotransferase-like (Major domain)"/>
    <property type="match status" value="1"/>
</dbReference>
<dbReference type="EMBL" id="VFMN01000001">
    <property type="protein sequence ID" value="TQJ10468.1"/>
    <property type="molecule type" value="Genomic_DNA"/>
</dbReference>
<evidence type="ECO:0000256" key="6">
    <source>
        <dbReference type="PIRNR" id="PIRNR038800"/>
    </source>
</evidence>
<feature type="binding site" evidence="4">
    <location>
        <position position="210"/>
    </location>
    <ligand>
        <name>pyridoxal 5'-phosphate</name>
        <dbReference type="ChEBI" id="CHEBI:597326"/>
    </ligand>
</feature>
<name>A0A542E551_9MICO</name>
<dbReference type="SUPFAM" id="SSF53383">
    <property type="entry name" value="PLP-dependent transferases"/>
    <property type="match status" value="1"/>
</dbReference>
<dbReference type="UniPathway" id="UPA00334">
    <property type="reaction ID" value="UER00455"/>
</dbReference>
<feature type="binding site" evidence="4">
    <location>
        <position position="106"/>
    </location>
    <ligand>
        <name>pyridoxal 5'-phosphate</name>
        <dbReference type="ChEBI" id="CHEBI:597326"/>
    </ligand>
</feature>
<dbReference type="PIRSF" id="PIRSF038800">
    <property type="entry name" value="KYNU"/>
    <property type="match status" value="1"/>
</dbReference>
<comment type="subunit">
    <text evidence="4 6">Homodimer.</text>
</comment>
<proteinExistence type="inferred from homology"/>
<feature type="binding site" evidence="4">
    <location>
        <position position="105"/>
    </location>
    <ligand>
        <name>pyridoxal 5'-phosphate</name>
        <dbReference type="ChEBI" id="CHEBI:597326"/>
    </ligand>
</feature>
<dbReference type="PANTHER" id="PTHR14084:SF0">
    <property type="entry name" value="KYNURENINASE"/>
    <property type="match status" value="1"/>
</dbReference>
<evidence type="ECO:0000256" key="1">
    <source>
        <dbReference type="ARBA" id="ARBA00022642"/>
    </source>
</evidence>
<evidence type="ECO:0000256" key="2">
    <source>
        <dbReference type="ARBA" id="ARBA00022801"/>
    </source>
</evidence>
<feature type="binding site" evidence="4">
    <location>
        <position position="288"/>
    </location>
    <ligand>
        <name>pyridoxal 5'-phosphate</name>
        <dbReference type="ChEBI" id="CHEBI:597326"/>
    </ligand>
</feature>
<evidence type="ECO:0000313" key="7">
    <source>
        <dbReference type="EMBL" id="TQJ10468.1"/>
    </source>
</evidence>
<dbReference type="AlphaFoldDB" id="A0A542E551"/>
<keyword evidence="2 4" id="KW-0378">Hydrolase</keyword>
<dbReference type="InterPro" id="IPR015421">
    <property type="entry name" value="PyrdxlP-dep_Trfase_major"/>
</dbReference>
<gene>
    <name evidence="4" type="primary">kynU</name>
    <name evidence="7" type="ORF">FB458_3591</name>
</gene>